<dbReference type="InterPro" id="IPR044509">
    <property type="entry name" value="RIC2/4"/>
</dbReference>
<evidence type="ECO:0000256" key="1">
    <source>
        <dbReference type="SAM" id="MobiDB-lite"/>
    </source>
</evidence>
<dbReference type="InterPro" id="IPR000095">
    <property type="entry name" value="CRIB_dom"/>
</dbReference>
<dbReference type="PANTHER" id="PTHR46931">
    <property type="entry name" value="CRIB DOMAIN-CONTAINING PROTEIN RIC2"/>
    <property type="match status" value="1"/>
</dbReference>
<organism evidence="3 4">
    <name type="scientific">Cinnamomum micranthum f. kanehirae</name>
    <dbReference type="NCBI Taxonomy" id="337451"/>
    <lineage>
        <taxon>Eukaryota</taxon>
        <taxon>Viridiplantae</taxon>
        <taxon>Streptophyta</taxon>
        <taxon>Embryophyta</taxon>
        <taxon>Tracheophyta</taxon>
        <taxon>Spermatophyta</taxon>
        <taxon>Magnoliopsida</taxon>
        <taxon>Magnoliidae</taxon>
        <taxon>Laurales</taxon>
        <taxon>Lauraceae</taxon>
        <taxon>Cinnamomum</taxon>
    </lineage>
</organism>
<dbReference type="SMART" id="SM00285">
    <property type="entry name" value="PBD"/>
    <property type="match status" value="1"/>
</dbReference>
<dbReference type="PANTHER" id="PTHR46931:SF14">
    <property type="entry name" value="CRIB DOMAIN-CONTAINING PROTEIN RIC2"/>
    <property type="match status" value="1"/>
</dbReference>
<dbReference type="OrthoDB" id="678664at2759"/>
<sequence>MRGRMERYVVLPFSVGCASYSSIAVCDNQHKKTKDESNPSAQGDQLSGEEMKNSLGSLPIQKANISSGLHRLMKGFKSFSQIFVEKEEELGEMEMEMEMEIGSPTDVKHVTHIGWDGSTSTTTTTLDGLTPPPHFLSLPSLSFAHDSSVET</sequence>
<dbReference type="EMBL" id="QPKB01000006">
    <property type="protein sequence ID" value="RWR87114.1"/>
    <property type="molecule type" value="Genomic_DNA"/>
</dbReference>
<reference evidence="3 4" key="1">
    <citation type="journal article" date="2019" name="Nat. Plants">
        <title>Stout camphor tree genome fills gaps in understanding of flowering plant genome evolution.</title>
        <authorList>
            <person name="Chaw S.M."/>
            <person name="Liu Y.C."/>
            <person name="Wu Y.W."/>
            <person name="Wang H.Y."/>
            <person name="Lin C.I."/>
            <person name="Wu C.S."/>
            <person name="Ke H.M."/>
            <person name="Chang L.Y."/>
            <person name="Hsu C.Y."/>
            <person name="Yang H.T."/>
            <person name="Sudianto E."/>
            <person name="Hsu M.H."/>
            <person name="Wu K.P."/>
            <person name="Wang L.N."/>
            <person name="Leebens-Mack J.H."/>
            <person name="Tsai I.J."/>
        </authorList>
    </citation>
    <scope>NUCLEOTIDE SEQUENCE [LARGE SCALE GENOMIC DNA]</scope>
    <source>
        <strain evidence="4">cv. Chaw 1501</strain>
        <tissue evidence="3">Young leaves</tissue>
    </source>
</reference>
<dbReference type="Proteomes" id="UP000283530">
    <property type="component" value="Unassembled WGS sequence"/>
</dbReference>
<protein>
    <submittedName>
        <fullName evidence="3">CRIB domain-containing protein RIC4-like protein</fullName>
    </submittedName>
</protein>
<gene>
    <name evidence="3" type="ORF">CKAN_01604600</name>
</gene>
<dbReference type="Pfam" id="PF00786">
    <property type="entry name" value="PBD"/>
    <property type="match status" value="1"/>
</dbReference>
<evidence type="ECO:0000259" key="2">
    <source>
        <dbReference type="PROSITE" id="PS50108"/>
    </source>
</evidence>
<keyword evidence="4" id="KW-1185">Reference proteome</keyword>
<dbReference type="InterPro" id="IPR036936">
    <property type="entry name" value="CRIB_dom_sf"/>
</dbReference>
<evidence type="ECO:0000313" key="4">
    <source>
        <dbReference type="Proteomes" id="UP000283530"/>
    </source>
</evidence>
<feature type="domain" description="CRIB" evidence="2">
    <location>
        <begin position="101"/>
        <end position="114"/>
    </location>
</feature>
<dbReference type="Gene3D" id="3.90.810.10">
    <property type="entry name" value="CRIB domain"/>
    <property type="match status" value="1"/>
</dbReference>
<evidence type="ECO:0000313" key="3">
    <source>
        <dbReference type="EMBL" id="RWR87114.1"/>
    </source>
</evidence>
<dbReference type="AlphaFoldDB" id="A0A3S3PBC1"/>
<comment type="caution">
    <text evidence="3">The sequence shown here is derived from an EMBL/GenBank/DDBJ whole genome shotgun (WGS) entry which is preliminary data.</text>
</comment>
<proteinExistence type="predicted"/>
<accession>A0A3S3PBC1</accession>
<feature type="region of interest" description="Disordered" evidence="1">
    <location>
        <begin position="30"/>
        <end position="59"/>
    </location>
</feature>
<name>A0A3S3PBC1_9MAGN</name>
<dbReference type="PROSITE" id="PS50108">
    <property type="entry name" value="CRIB"/>
    <property type="match status" value="1"/>
</dbReference>